<keyword evidence="2 5" id="KW-0812">Transmembrane</keyword>
<evidence type="ECO:0000256" key="3">
    <source>
        <dbReference type="ARBA" id="ARBA00022989"/>
    </source>
</evidence>
<dbReference type="KEGG" id="mvd:AWU67_03430"/>
<dbReference type="GO" id="GO:0005886">
    <property type="term" value="C:plasma membrane"/>
    <property type="evidence" value="ECO:0007669"/>
    <property type="project" value="UniProtKB-ARBA"/>
</dbReference>
<accession>A0A120I0Y7</accession>
<dbReference type="CDD" id="cd16914">
    <property type="entry name" value="EcfT"/>
    <property type="match status" value="1"/>
</dbReference>
<name>A0A120I0Y7_9MICO</name>
<proteinExistence type="predicted"/>
<feature type="transmembrane region" description="Helical" evidence="5">
    <location>
        <begin position="40"/>
        <end position="58"/>
    </location>
</feature>
<gene>
    <name evidence="6" type="ORF">AWU67_03430</name>
</gene>
<feature type="transmembrane region" description="Helical" evidence="5">
    <location>
        <begin position="134"/>
        <end position="156"/>
    </location>
</feature>
<keyword evidence="3 5" id="KW-1133">Transmembrane helix</keyword>
<dbReference type="AlphaFoldDB" id="A0A120I0Y7"/>
<evidence type="ECO:0000256" key="4">
    <source>
        <dbReference type="ARBA" id="ARBA00023136"/>
    </source>
</evidence>
<dbReference type="Pfam" id="PF02361">
    <property type="entry name" value="CbiQ"/>
    <property type="match status" value="1"/>
</dbReference>
<sequence length="197" mass="21127">MIGLYHPGTSLLHRAPALLKLALLSLLIGLAVAFDEPWQVGAVLALGILLAAVARLPFRAVWGQVAPVLWVLAIAVPLQLLFADWQSATMMAGRLLIAVFFAALFTLTTTVSAVLDACEKLLWPFRRWVDTDRIGLLLALTIRSIPVIAAIVAEVFEARKARGTQGSLLSLAVPVIVRSLQSAEALGDALIARGFDD</sequence>
<evidence type="ECO:0000256" key="1">
    <source>
        <dbReference type="ARBA" id="ARBA00004141"/>
    </source>
</evidence>
<keyword evidence="7" id="KW-1185">Reference proteome</keyword>
<reference evidence="6 7" key="1">
    <citation type="journal article" date="2016" name="J. Biotechnol.">
        <title>First complete genome sequence of a species in the genus Microterricola, an extremophilic cold active enzyme producing bacterial strain ERGS5:02 isolated from Sikkim Himalaya.</title>
        <authorList>
            <person name="Himanshu"/>
            <person name="Swarnkar M.K."/>
            <person name="Singh D."/>
            <person name="Kumar R."/>
        </authorList>
    </citation>
    <scope>NUCLEOTIDE SEQUENCE [LARGE SCALE GENOMIC DNA]</scope>
    <source>
        <strain evidence="6 7">ERGS5:02</strain>
    </source>
</reference>
<feature type="transmembrane region" description="Helical" evidence="5">
    <location>
        <begin position="95"/>
        <end position="114"/>
    </location>
</feature>
<organism evidence="6 7">
    <name type="scientific">Microterricola viridarii</name>
    <dbReference type="NCBI Taxonomy" id="412690"/>
    <lineage>
        <taxon>Bacteria</taxon>
        <taxon>Bacillati</taxon>
        <taxon>Actinomycetota</taxon>
        <taxon>Actinomycetes</taxon>
        <taxon>Micrococcales</taxon>
        <taxon>Microbacteriaceae</taxon>
        <taxon>Microterricola</taxon>
    </lineage>
</organism>
<dbReference type="RefSeq" id="WP_067226763.1">
    <property type="nucleotide sequence ID" value="NZ_CP014145.1"/>
</dbReference>
<dbReference type="PANTHER" id="PTHR33514:SF13">
    <property type="entry name" value="PROTEIN ABCI12, CHLOROPLASTIC"/>
    <property type="match status" value="1"/>
</dbReference>
<evidence type="ECO:0000256" key="2">
    <source>
        <dbReference type="ARBA" id="ARBA00022692"/>
    </source>
</evidence>
<evidence type="ECO:0008006" key="8">
    <source>
        <dbReference type="Google" id="ProtNLM"/>
    </source>
</evidence>
<evidence type="ECO:0000256" key="5">
    <source>
        <dbReference type="SAM" id="Phobius"/>
    </source>
</evidence>
<comment type="subcellular location">
    <subcellularLocation>
        <location evidence="1">Membrane</location>
        <topology evidence="1">Multi-pass membrane protein</topology>
    </subcellularLocation>
</comment>
<dbReference type="OrthoDB" id="509049at2"/>
<protein>
    <recommendedName>
        <fullName evidence="8">Energy-coupling factor transporter transmembrane protein EcfT</fullName>
    </recommendedName>
</protein>
<keyword evidence="4 5" id="KW-0472">Membrane</keyword>
<dbReference type="Proteomes" id="UP000058305">
    <property type="component" value="Chromosome"/>
</dbReference>
<feature type="transmembrane region" description="Helical" evidence="5">
    <location>
        <begin position="15"/>
        <end position="33"/>
    </location>
</feature>
<evidence type="ECO:0000313" key="7">
    <source>
        <dbReference type="Proteomes" id="UP000058305"/>
    </source>
</evidence>
<feature type="transmembrane region" description="Helical" evidence="5">
    <location>
        <begin position="64"/>
        <end position="83"/>
    </location>
</feature>
<evidence type="ECO:0000313" key="6">
    <source>
        <dbReference type="EMBL" id="AMB58068.1"/>
    </source>
</evidence>
<reference evidence="7" key="2">
    <citation type="submission" date="2016-01" db="EMBL/GenBank/DDBJ databases">
        <title>First complete genome sequence of a species in the genus Microterricola, an extremophilic cold active enzyme producing strain ERGS5:02 isolated from Sikkim Himalaya.</title>
        <authorList>
            <person name="Kumar R."/>
            <person name="Singh D."/>
            <person name="Swarnkar M.K."/>
        </authorList>
    </citation>
    <scope>NUCLEOTIDE SEQUENCE [LARGE SCALE GENOMIC DNA]</scope>
    <source>
        <strain evidence="7">ERGS5:02</strain>
    </source>
</reference>
<dbReference type="EMBL" id="CP014145">
    <property type="protein sequence ID" value="AMB58068.1"/>
    <property type="molecule type" value="Genomic_DNA"/>
</dbReference>
<dbReference type="PANTHER" id="PTHR33514">
    <property type="entry name" value="PROTEIN ABCI12, CHLOROPLASTIC"/>
    <property type="match status" value="1"/>
</dbReference>
<dbReference type="InterPro" id="IPR003339">
    <property type="entry name" value="ABC/ECF_trnsptr_transmembrane"/>
</dbReference>